<proteinExistence type="inferred from homology"/>
<accession>A0A3M9MAL8</accession>
<comment type="function">
    <text evidence="5">Bifunctional serine/threonine kinase and phosphorylase involved in the regulation of the phosphoenolpyruvate synthase (PEPS) by catalyzing its phosphorylation/dephosphorylation.</text>
</comment>
<organism evidence="7 8">
    <name type="scientific">Flexivirga caeni</name>
    <dbReference type="NCBI Taxonomy" id="2294115"/>
    <lineage>
        <taxon>Bacteria</taxon>
        <taxon>Bacillati</taxon>
        <taxon>Actinomycetota</taxon>
        <taxon>Actinomycetes</taxon>
        <taxon>Micrococcales</taxon>
        <taxon>Dermacoccaceae</taxon>
        <taxon>Flexivirga</taxon>
    </lineage>
</organism>
<sequence length="325" mass="35544">MQSRPACCSPPPRSSPPECARDRPACEPGHVGPRAYGRVRPVDLPAETPATPVFFVAGGTGISAETLGNMMLQQFPSVRFVREKLPFIKTPEQAHDAVAQMDAAKTQDVTPLVFSTVAVEEIRGILSGTQCAFIDLFGSHLDMVERVLHVNAAHNASSAHGVRDLGEYDARMKAVEFAIEHDDGQSLRQLERADLILTAPSRCGKTPTTMYLALQYGLRVANYPLVEEDFERGGLPRPIAPYADKCYGLLSTAQRLSQVRSERRPGSPYATLAQCTYELRRAEALFRAHRIPYINSAAMSVEEMAATIMQTRKLSAGGTSSAVRR</sequence>
<evidence type="ECO:0000256" key="4">
    <source>
        <dbReference type="ARBA" id="ARBA00022777"/>
    </source>
</evidence>
<dbReference type="GO" id="GO:0004674">
    <property type="term" value="F:protein serine/threonine kinase activity"/>
    <property type="evidence" value="ECO:0007669"/>
    <property type="project" value="UniProtKB-UniRule"/>
</dbReference>
<keyword evidence="8" id="KW-1185">Reference proteome</keyword>
<evidence type="ECO:0000313" key="7">
    <source>
        <dbReference type="EMBL" id="RNI21588.1"/>
    </source>
</evidence>
<comment type="caution">
    <text evidence="7">The sequence shown here is derived from an EMBL/GenBank/DDBJ whole genome shotgun (WGS) entry which is preliminary data.</text>
</comment>
<evidence type="ECO:0000256" key="3">
    <source>
        <dbReference type="ARBA" id="ARBA00022741"/>
    </source>
</evidence>
<dbReference type="PANTHER" id="PTHR31756">
    <property type="entry name" value="PYRUVATE, PHOSPHATE DIKINASE REGULATORY PROTEIN 1, CHLOROPLASTIC"/>
    <property type="match status" value="1"/>
</dbReference>
<dbReference type="EC" id="2.7.11.33" evidence="5"/>
<dbReference type="Proteomes" id="UP000271678">
    <property type="component" value="Unassembled WGS sequence"/>
</dbReference>
<dbReference type="EC" id="2.7.4.28" evidence="5"/>
<dbReference type="GO" id="GO:0016776">
    <property type="term" value="F:phosphotransferase activity, phosphate group as acceptor"/>
    <property type="evidence" value="ECO:0007669"/>
    <property type="project" value="UniProtKB-UniRule"/>
</dbReference>
<comment type="catalytic activity">
    <reaction evidence="5">
        <text>[pyruvate, water dikinase]-phosphate + phosphate + H(+) = [pyruvate, water dikinase] + diphosphate</text>
        <dbReference type="Rhea" id="RHEA:48580"/>
        <dbReference type="Rhea" id="RHEA-COMP:11425"/>
        <dbReference type="Rhea" id="RHEA-COMP:11426"/>
        <dbReference type="ChEBI" id="CHEBI:15378"/>
        <dbReference type="ChEBI" id="CHEBI:33019"/>
        <dbReference type="ChEBI" id="CHEBI:43176"/>
        <dbReference type="ChEBI" id="CHEBI:43474"/>
        <dbReference type="ChEBI" id="CHEBI:68546"/>
        <dbReference type="EC" id="2.7.4.28"/>
    </reaction>
</comment>
<keyword evidence="1 5" id="KW-0723">Serine/threonine-protein kinase</keyword>
<gene>
    <name evidence="7" type="ORF">EFY87_10515</name>
</gene>
<reference evidence="7 8" key="1">
    <citation type="submission" date="2018-11" db="EMBL/GenBank/DDBJ databases">
        <title>Draft genome of Simplicispira Flexivirga sp. BO-16.</title>
        <authorList>
            <person name="Im W.T."/>
        </authorList>
    </citation>
    <scope>NUCLEOTIDE SEQUENCE [LARGE SCALE GENOMIC DNA]</scope>
    <source>
        <strain evidence="7 8">BO-16</strain>
    </source>
</reference>
<evidence type="ECO:0000313" key="8">
    <source>
        <dbReference type="Proteomes" id="UP000271678"/>
    </source>
</evidence>
<dbReference type="InterPro" id="IPR005177">
    <property type="entry name" value="Kinase-pyrophosphorylase"/>
</dbReference>
<dbReference type="NCBIfam" id="NF003742">
    <property type="entry name" value="PRK05339.1"/>
    <property type="match status" value="1"/>
</dbReference>
<dbReference type="InterPro" id="IPR026530">
    <property type="entry name" value="PSRP"/>
</dbReference>
<dbReference type="GO" id="GO:0005524">
    <property type="term" value="F:ATP binding"/>
    <property type="evidence" value="ECO:0007669"/>
    <property type="project" value="InterPro"/>
</dbReference>
<dbReference type="AlphaFoldDB" id="A0A3M9MAL8"/>
<dbReference type="EMBL" id="RJJQ01000010">
    <property type="protein sequence ID" value="RNI21588.1"/>
    <property type="molecule type" value="Genomic_DNA"/>
</dbReference>
<dbReference type="GO" id="GO:0043531">
    <property type="term" value="F:ADP binding"/>
    <property type="evidence" value="ECO:0007669"/>
    <property type="project" value="UniProtKB-UniRule"/>
</dbReference>
<protein>
    <recommendedName>
        <fullName evidence="5">Putative phosphoenolpyruvate synthase regulatory protein</fullName>
        <shortName evidence="5">PEP synthase regulatory protein</shortName>
        <shortName evidence="5">PSRP</shortName>
        <ecNumber evidence="5">2.7.11.33</ecNumber>
        <ecNumber evidence="5">2.7.4.28</ecNumber>
    </recommendedName>
    <alternativeName>
        <fullName evidence="5">Pyruvate, water dikinase regulatory protein</fullName>
    </alternativeName>
</protein>
<comment type="catalytic activity">
    <reaction evidence="5">
        <text>[pyruvate, water dikinase] + ADP = [pyruvate, water dikinase]-phosphate + AMP + H(+)</text>
        <dbReference type="Rhea" id="RHEA:46020"/>
        <dbReference type="Rhea" id="RHEA-COMP:11425"/>
        <dbReference type="Rhea" id="RHEA-COMP:11426"/>
        <dbReference type="ChEBI" id="CHEBI:15378"/>
        <dbReference type="ChEBI" id="CHEBI:43176"/>
        <dbReference type="ChEBI" id="CHEBI:68546"/>
        <dbReference type="ChEBI" id="CHEBI:456215"/>
        <dbReference type="ChEBI" id="CHEBI:456216"/>
        <dbReference type="EC" id="2.7.11.33"/>
    </reaction>
</comment>
<feature type="region of interest" description="Disordered" evidence="6">
    <location>
        <begin position="1"/>
        <end position="22"/>
    </location>
</feature>
<keyword evidence="7" id="KW-0670">Pyruvate</keyword>
<dbReference type="OrthoDB" id="3171473at2"/>
<keyword evidence="2 5" id="KW-0808">Transferase</keyword>
<keyword evidence="4 5" id="KW-0418">Kinase</keyword>
<dbReference type="HAMAP" id="MF_01062">
    <property type="entry name" value="PSRP"/>
    <property type="match status" value="1"/>
</dbReference>
<dbReference type="PANTHER" id="PTHR31756:SF3">
    <property type="entry name" value="PYRUVATE, PHOSPHATE DIKINASE REGULATORY PROTEIN 1, CHLOROPLASTIC"/>
    <property type="match status" value="1"/>
</dbReference>
<feature type="binding site" evidence="5">
    <location>
        <begin position="199"/>
        <end position="206"/>
    </location>
    <ligand>
        <name>ADP</name>
        <dbReference type="ChEBI" id="CHEBI:456216"/>
    </ligand>
</feature>
<comment type="similarity">
    <text evidence="5">Belongs to the pyruvate, phosphate/water dikinase regulatory protein family. PSRP subfamily.</text>
</comment>
<evidence type="ECO:0000256" key="5">
    <source>
        <dbReference type="HAMAP-Rule" id="MF_01062"/>
    </source>
</evidence>
<name>A0A3M9MAL8_9MICO</name>
<keyword evidence="3 5" id="KW-0547">Nucleotide-binding</keyword>
<dbReference type="Pfam" id="PF03618">
    <property type="entry name" value="Kinase-PPPase"/>
    <property type="match status" value="1"/>
</dbReference>
<evidence type="ECO:0000256" key="6">
    <source>
        <dbReference type="SAM" id="MobiDB-lite"/>
    </source>
</evidence>
<evidence type="ECO:0000256" key="1">
    <source>
        <dbReference type="ARBA" id="ARBA00022527"/>
    </source>
</evidence>
<evidence type="ECO:0000256" key="2">
    <source>
        <dbReference type="ARBA" id="ARBA00022679"/>
    </source>
</evidence>